<sequence>MDIRFIAGFGPITRSGAEGLAFWSTAFGLRFDEMAPDYHHAHGLAGANVFGLWPLAQAARATFGTDDWPEDRPVPQAWLEFEMASPEAVAAGEAELAEGGHEILVRAHVEPWGQWTARLQSPEGLLVGLSYLPDFHPELTR</sequence>
<proteinExistence type="predicted"/>
<reference evidence="2" key="1">
    <citation type="submission" date="2018-09" db="EMBL/GenBank/DDBJ databases">
        <authorList>
            <person name="Kim I."/>
        </authorList>
    </citation>
    <scope>NUCLEOTIDE SEQUENCE [LARGE SCALE GENOMIC DNA]</scope>
    <source>
        <strain evidence="2">DD4a</strain>
    </source>
</reference>
<evidence type="ECO:0000313" key="1">
    <source>
        <dbReference type="EMBL" id="RIX30847.1"/>
    </source>
</evidence>
<dbReference type="OrthoDB" id="9792323at2"/>
<organism evidence="1 2">
    <name type="scientific">Amnibacterium setariae</name>
    <dbReference type="NCBI Taxonomy" id="2306585"/>
    <lineage>
        <taxon>Bacteria</taxon>
        <taxon>Bacillati</taxon>
        <taxon>Actinomycetota</taxon>
        <taxon>Actinomycetes</taxon>
        <taxon>Micrococcales</taxon>
        <taxon>Microbacteriaceae</taxon>
        <taxon>Amnibacterium</taxon>
    </lineage>
</organism>
<keyword evidence="2" id="KW-1185">Reference proteome</keyword>
<dbReference type="RefSeq" id="WP_119481209.1">
    <property type="nucleotide sequence ID" value="NZ_QXTG01000001.1"/>
</dbReference>
<gene>
    <name evidence="1" type="ORF">D1781_05490</name>
</gene>
<protein>
    <submittedName>
        <fullName evidence="1">Glyoxalase</fullName>
    </submittedName>
</protein>
<name>A0A3A1U5W2_9MICO</name>
<dbReference type="SUPFAM" id="SSF54593">
    <property type="entry name" value="Glyoxalase/Bleomycin resistance protein/Dihydroxybiphenyl dioxygenase"/>
    <property type="match status" value="1"/>
</dbReference>
<dbReference type="Gene3D" id="3.10.180.10">
    <property type="entry name" value="2,3-Dihydroxybiphenyl 1,2-Dioxygenase, domain 1"/>
    <property type="match status" value="1"/>
</dbReference>
<comment type="caution">
    <text evidence="1">The sequence shown here is derived from an EMBL/GenBank/DDBJ whole genome shotgun (WGS) entry which is preliminary data.</text>
</comment>
<dbReference type="EMBL" id="QXTG01000001">
    <property type="protein sequence ID" value="RIX30847.1"/>
    <property type="molecule type" value="Genomic_DNA"/>
</dbReference>
<evidence type="ECO:0000313" key="2">
    <source>
        <dbReference type="Proteomes" id="UP000265742"/>
    </source>
</evidence>
<accession>A0A3A1U5W2</accession>
<dbReference type="Proteomes" id="UP000265742">
    <property type="component" value="Unassembled WGS sequence"/>
</dbReference>
<dbReference type="InterPro" id="IPR029068">
    <property type="entry name" value="Glyas_Bleomycin-R_OHBP_Dase"/>
</dbReference>
<dbReference type="AlphaFoldDB" id="A0A3A1U5W2"/>